<dbReference type="InterPro" id="IPR001633">
    <property type="entry name" value="EAL_dom"/>
</dbReference>
<dbReference type="CDD" id="cd01948">
    <property type="entry name" value="EAL"/>
    <property type="match status" value="1"/>
</dbReference>
<dbReference type="InterPro" id="IPR050706">
    <property type="entry name" value="Cyclic-di-GMP_PDE-like"/>
</dbReference>
<dbReference type="PROSITE" id="PS50883">
    <property type="entry name" value="EAL"/>
    <property type="match status" value="1"/>
</dbReference>
<evidence type="ECO:0000313" key="3">
    <source>
        <dbReference type="Proteomes" id="UP000288212"/>
    </source>
</evidence>
<dbReference type="PANTHER" id="PTHR33121">
    <property type="entry name" value="CYCLIC DI-GMP PHOSPHODIESTERASE PDEF"/>
    <property type="match status" value="1"/>
</dbReference>
<dbReference type="EMBL" id="PIPI01000005">
    <property type="protein sequence ID" value="RUO19562.1"/>
    <property type="molecule type" value="Genomic_DNA"/>
</dbReference>
<sequence length="244" mass="27364">MPACGTCSCYQNLGFNIQMAFQPIVDIQAEKVYAYEALVRGEQGQGAGEVLAQITSDNMYSFDQTCRMTAIEQAAALALKSKLSINFMPNAIYEPETCLERTLRTAKKLSFPHQNIIFEVTEHEKIENHSLLVEVFDTYKKHGFLTAIDDFGEGYAGLNLLADFQPDLLKLDMNLIRNIHERRVNQIIVKGILAVACELDIKVIAEGIETPDEVSALKDLGIYLMQGYHFARPQLNALADPYPR</sequence>
<evidence type="ECO:0000259" key="1">
    <source>
        <dbReference type="PROSITE" id="PS50883"/>
    </source>
</evidence>
<dbReference type="Proteomes" id="UP000288212">
    <property type="component" value="Unassembled WGS sequence"/>
</dbReference>
<keyword evidence="3" id="KW-1185">Reference proteome</keyword>
<dbReference type="InterPro" id="IPR035919">
    <property type="entry name" value="EAL_sf"/>
</dbReference>
<name>A0A432VT21_9GAMM</name>
<reference evidence="2 3" key="1">
    <citation type="journal article" date="2011" name="Front. Microbiol.">
        <title>Genomic signatures of strain selection and enhancement in Bacillus atrophaeus var. globigii, a historical biowarfare simulant.</title>
        <authorList>
            <person name="Gibbons H.S."/>
            <person name="Broomall S.M."/>
            <person name="McNew L.A."/>
            <person name="Daligault H."/>
            <person name="Chapman C."/>
            <person name="Bruce D."/>
            <person name="Karavis M."/>
            <person name="Krepps M."/>
            <person name="McGregor P.A."/>
            <person name="Hong C."/>
            <person name="Park K.H."/>
            <person name="Akmal A."/>
            <person name="Feldman A."/>
            <person name="Lin J.S."/>
            <person name="Chang W.E."/>
            <person name="Higgs B.W."/>
            <person name="Demirev P."/>
            <person name="Lindquist J."/>
            <person name="Liem A."/>
            <person name="Fochler E."/>
            <person name="Read T.D."/>
            <person name="Tapia R."/>
            <person name="Johnson S."/>
            <person name="Bishop-Lilly K.A."/>
            <person name="Detter C."/>
            <person name="Han C."/>
            <person name="Sozhamannan S."/>
            <person name="Rosenzweig C.N."/>
            <person name="Skowronski E.W."/>
        </authorList>
    </citation>
    <scope>NUCLEOTIDE SEQUENCE [LARGE SCALE GENOMIC DNA]</scope>
    <source>
        <strain evidence="2 3">AK5</strain>
    </source>
</reference>
<dbReference type="Gene3D" id="3.20.20.450">
    <property type="entry name" value="EAL domain"/>
    <property type="match status" value="1"/>
</dbReference>
<dbReference type="SUPFAM" id="SSF141868">
    <property type="entry name" value="EAL domain-like"/>
    <property type="match status" value="1"/>
</dbReference>
<protein>
    <submittedName>
        <fullName evidence="2">Diguanylate phosphodiesterase</fullName>
    </submittedName>
</protein>
<feature type="domain" description="EAL" evidence="1">
    <location>
        <begin position="1"/>
        <end position="244"/>
    </location>
</feature>
<accession>A0A432VT21</accession>
<dbReference type="Pfam" id="PF00563">
    <property type="entry name" value="EAL"/>
    <property type="match status" value="1"/>
</dbReference>
<dbReference type="PANTHER" id="PTHR33121:SF15">
    <property type="entry name" value="BLUE LIGHT- AND TEMPERATURE-REGULATED ANTIREPRESSOR BLUF"/>
    <property type="match status" value="1"/>
</dbReference>
<dbReference type="OrthoDB" id="1673646at2"/>
<dbReference type="SMART" id="SM00052">
    <property type="entry name" value="EAL"/>
    <property type="match status" value="1"/>
</dbReference>
<dbReference type="AlphaFoldDB" id="A0A432VT21"/>
<dbReference type="GO" id="GO:0071111">
    <property type="term" value="F:cyclic-guanylate-specific phosphodiesterase activity"/>
    <property type="evidence" value="ECO:0007669"/>
    <property type="project" value="InterPro"/>
</dbReference>
<organism evidence="2 3">
    <name type="scientific">Aliidiomarina haloalkalitolerans</name>
    <dbReference type="NCBI Taxonomy" id="859059"/>
    <lineage>
        <taxon>Bacteria</taxon>
        <taxon>Pseudomonadati</taxon>
        <taxon>Pseudomonadota</taxon>
        <taxon>Gammaproteobacteria</taxon>
        <taxon>Alteromonadales</taxon>
        <taxon>Idiomarinaceae</taxon>
        <taxon>Aliidiomarina</taxon>
    </lineage>
</organism>
<proteinExistence type="predicted"/>
<evidence type="ECO:0000313" key="2">
    <source>
        <dbReference type="EMBL" id="RUO19562.1"/>
    </source>
</evidence>
<comment type="caution">
    <text evidence="2">The sequence shown here is derived from an EMBL/GenBank/DDBJ whole genome shotgun (WGS) entry which is preliminary data.</text>
</comment>
<gene>
    <name evidence="2" type="ORF">CWE06_08510</name>
</gene>